<keyword evidence="1" id="KW-0472">Membrane</keyword>
<dbReference type="EMBL" id="QXHD01000004">
    <property type="protein sequence ID" value="NEZ59248.1"/>
    <property type="molecule type" value="Genomic_DNA"/>
</dbReference>
<comment type="caution">
    <text evidence="2">The sequence shown here is derived from an EMBL/GenBank/DDBJ whole genome shotgun (WGS) entry which is preliminary data.</text>
</comment>
<keyword evidence="1" id="KW-0812">Transmembrane</keyword>
<protein>
    <recommendedName>
        <fullName evidence="4">SHOCT domain-containing protein</fullName>
    </recommendedName>
</protein>
<reference evidence="2 3" key="1">
    <citation type="journal article" date="2020" name="Microb. Ecol.">
        <title>Ecogenomics of the Marine Benthic Filamentous Cyanobacterium Adonisia.</title>
        <authorList>
            <person name="Walter J.M."/>
            <person name="Coutinho F.H."/>
            <person name="Leomil L."/>
            <person name="Hargreaves P.I."/>
            <person name="Campeao M.E."/>
            <person name="Vieira V.V."/>
            <person name="Silva B.S."/>
            <person name="Fistarol G.O."/>
            <person name="Salomon P.S."/>
            <person name="Sawabe T."/>
            <person name="Mino S."/>
            <person name="Hosokawa M."/>
            <person name="Miyashita H."/>
            <person name="Maruyama F."/>
            <person name="van Verk M.C."/>
            <person name="Dutilh B.E."/>
            <person name="Thompson C.C."/>
            <person name="Thompson F.L."/>
        </authorList>
    </citation>
    <scope>NUCLEOTIDE SEQUENCE [LARGE SCALE GENOMIC DNA]</scope>
    <source>
        <strain evidence="2 3">CCMR0081</strain>
    </source>
</reference>
<name>A0A6M0RSN3_9CYAN</name>
<accession>A0A6M0RSN3</accession>
<dbReference type="RefSeq" id="WP_163702180.1">
    <property type="nucleotide sequence ID" value="NZ_QXHD01000004.1"/>
</dbReference>
<proteinExistence type="predicted"/>
<organism evidence="2 3">
    <name type="scientific">Adonisia turfae CCMR0081</name>
    <dbReference type="NCBI Taxonomy" id="2292702"/>
    <lineage>
        <taxon>Bacteria</taxon>
        <taxon>Bacillati</taxon>
        <taxon>Cyanobacteriota</taxon>
        <taxon>Adonisia</taxon>
        <taxon>Adonisia turfae</taxon>
    </lineage>
</organism>
<dbReference type="Proteomes" id="UP000481033">
    <property type="component" value="Unassembled WGS sequence"/>
</dbReference>
<evidence type="ECO:0000256" key="1">
    <source>
        <dbReference type="SAM" id="Phobius"/>
    </source>
</evidence>
<sequence>MDDHQTNHQKNRKIAALLAFIGAIQPTPVPFAGIHKFYLGQYGWGMAYLLLGATQVPRFACLLESIWYLTEPLFQRLWQHNNQRASPIPNLGEAVEGVANSLREIEHLRQEGLLSEYEFEQKRRSLLEQIP</sequence>
<dbReference type="AlphaFoldDB" id="A0A6M0RSN3"/>
<feature type="transmembrane region" description="Helical" evidence="1">
    <location>
        <begin position="14"/>
        <end position="34"/>
    </location>
</feature>
<gene>
    <name evidence="2" type="ORF">DXZ20_27110</name>
</gene>
<evidence type="ECO:0000313" key="2">
    <source>
        <dbReference type="EMBL" id="NEZ59248.1"/>
    </source>
</evidence>
<keyword evidence="3" id="KW-1185">Reference proteome</keyword>
<evidence type="ECO:0000313" key="3">
    <source>
        <dbReference type="Proteomes" id="UP000481033"/>
    </source>
</evidence>
<keyword evidence="1" id="KW-1133">Transmembrane helix</keyword>
<evidence type="ECO:0008006" key="4">
    <source>
        <dbReference type="Google" id="ProtNLM"/>
    </source>
</evidence>